<evidence type="ECO:0000256" key="1">
    <source>
        <dbReference type="ARBA" id="ARBA00007129"/>
    </source>
</evidence>
<sequence>METRESEWGSLIPELVGLVLQKVQEGAENRGEGRRVVAIAGVCRAWRRSVHQELHHQPPSLLTFPASTQQPAPSASHLQCLLKKTGNTFRLVQVVSGDEYFLLGARKKFTIGSSYFRISTDPRVLWTQGHDDVVSVTSNFWRTAFHLQDNSCSKSATTNSKTTLSLKYEEVAVDGNCLRRMRCKKSGLEGRNANGEGGWWPSWLTSMPSWNHLLNFNPVKHSHKLLKNRAASSSLRSPDTVKSSRNSSLDDRVFSLRNKDPDWQEQKQCWSLDFKGRGKIVPSIHNFQLVSSDESGDGRIILQLGKLCKGLYILDFGAPLSALEAFAICLSSFVTSVGLDI</sequence>
<dbReference type="PANTHER" id="PTHR16517">
    <property type="entry name" value="TUBBY-RELATED"/>
    <property type="match status" value="1"/>
</dbReference>
<keyword evidence="4" id="KW-1185">Reference proteome</keyword>
<comment type="similarity">
    <text evidence="1">Belongs to the TUB family.</text>
</comment>
<dbReference type="Gene3D" id="3.20.90.10">
    <property type="entry name" value="Tubby Protein, Chain A"/>
    <property type="match status" value="1"/>
</dbReference>
<dbReference type="Proteomes" id="UP000822688">
    <property type="component" value="Chromosome 1"/>
</dbReference>
<name>A0A8T0J573_CERPU</name>
<organism evidence="3 4">
    <name type="scientific">Ceratodon purpureus</name>
    <name type="common">Fire moss</name>
    <name type="synonym">Dicranum purpureum</name>
    <dbReference type="NCBI Taxonomy" id="3225"/>
    <lineage>
        <taxon>Eukaryota</taxon>
        <taxon>Viridiplantae</taxon>
        <taxon>Streptophyta</taxon>
        <taxon>Embryophyta</taxon>
        <taxon>Bryophyta</taxon>
        <taxon>Bryophytina</taxon>
        <taxon>Bryopsida</taxon>
        <taxon>Dicranidae</taxon>
        <taxon>Pseudoditrichales</taxon>
        <taxon>Ditrichaceae</taxon>
        <taxon>Ceratodon</taxon>
    </lineage>
</organism>
<dbReference type="InterPro" id="IPR025659">
    <property type="entry name" value="Tubby-like_C"/>
</dbReference>
<dbReference type="Pfam" id="PF01167">
    <property type="entry name" value="Tub"/>
    <property type="match status" value="1"/>
</dbReference>
<dbReference type="EMBL" id="CM026421">
    <property type="protein sequence ID" value="KAG0591070.1"/>
    <property type="molecule type" value="Genomic_DNA"/>
</dbReference>
<dbReference type="InterPro" id="IPR000007">
    <property type="entry name" value="Tubby_C"/>
</dbReference>
<evidence type="ECO:0000313" key="3">
    <source>
        <dbReference type="EMBL" id="KAG0591070.1"/>
    </source>
</evidence>
<evidence type="ECO:0000259" key="2">
    <source>
        <dbReference type="Pfam" id="PF01167"/>
    </source>
</evidence>
<gene>
    <name evidence="3" type="ORF">KC19_1G146900</name>
</gene>
<protein>
    <recommendedName>
        <fullName evidence="2">Tubby C-terminal domain-containing protein</fullName>
    </recommendedName>
</protein>
<dbReference type="AlphaFoldDB" id="A0A8T0J573"/>
<dbReference type="SUPFAM" id="SSF54518">
    <property type="entry name" value="Tubby C-terminal domain-like"/>
    <property type="match status" value="1"/>
</dbReference>
<accession>A0A8T0J573</accession>
<dbReference type="PANTHER" id="PTHR16517:SF148">
    <property type="entry name" value="TUBBY C-TERMINAL DOMAIN-CONTAINING PROTEIN"/>
    <property type="match status" value="1"/>
</dbReference>
<evidence type="ECO:0000313" key="4">
    <source>
        <dbReference type="Proteomes" id="UP000822688"/>
    </source>
</evidence>
<dbReference type="PRINTS" id="PR01573">
    <property type="entry name" value="SUPERTUBBY"/>
</dbReference>
<feature type="domain" description="Tubby C-terminal" evidence="2">
    <location>
        <begin position="69"/>
        <end position="333"/>
    </location>
</feature>
<reference evidence="3" key="1">
    <citation type="submission" date="2020-06" db="EMBL/GenBank/DDBJ databases">
        <title>WGS assembly of Ceratodon purpureus strain R40.</title>
        <authorList>
            <person name="Carey S.B."/>
            <person name="Jenkins J."/>
            <person name="Shu S."/>
            <person name="Lovell J.T."/>
            <person name="Sreedasyam A."/>
            <person name="Maumus F."/>
            <person name="Tiley G.P."/>
            <person name="Fernandez-Pozo N."/>
            <person name="Barry K."/>
            <person name="Chen C."/>
            <person name="Wang M."/>
            <person name="Lipzen A."/>
            <person name="Daum C."/>
            <person name="Saski C.A."/>
            <person name="Payton A.C."/>
            <person name="Mcbreen J.C."/>
            <person name="Conrad R.E."/>
            <person name="Kollar L.M."/>
            <person name="Olsson S."/>
            <person name="Huttunen S."/>
            <person name="Landis J.B."/>
            <person name="Wickett N.J."/>
            <person name="Johnson M.G."/>
            <person name="Rensing S.A."/>
            <person name="Grimwood J."/>
            <person name="Schmutz J."/>
            <person name="Mcdaniel S.F."/>
        </authorList>
    </citation>
    <scope>NUCLEOTIDE SEQUENCE</scope>
    <source>
        <strain evidence="3">R40</strain>
    </source>
</reference>
<proteinExistence type="inferred from homology"/>
<comment type="caution">
    <text evidence="3">The sequence shown here is derived from an EMBL/GenBank/DDBJ whole genome shotgun (WGS) entry which is preliminary data.</text>
</comment>